<accession>A0A8H5K983</accession>
<feature type="region of interest" description="Disordered" evidence="1">
    <location>
        <begin position="1"/>
        <end position="21"/>
    </location>
</feature>
<name>A0A8H5K983_9HYPO</name>
<protein>
    <submittedName>
        <fullName evidence="2">Uncharacterized protein</fullName>
    </submittedName>
</protein>
<feature type="compositionally biased region" description="Acidic residues" evidence="1">
    <location>
        <begin position="246"/>
        <end position="265"/>
    </location>
</feature>
<reference evidence="2 3" key="1">
    <citation type="submission" date="2020-05" db="EMBL/GenBank/DDBJ databases">
        <title>Identification and distribution of gene clusters putatively required for synthesis of sphingolipid metabolism inhibitors in phylogenetically diverse species of the filamentous fungus Fusarium.</title>
        <authorList>
            <person name="Kim H.-S."/>
            <person name="Busman M."/>
            <person name="Brown D.W."/>
            <person name="Divon H."/>
            <person name="Uhlig S."/>
            <person name="Proctor R.H."/>
        </authorList>
    </citation>
    <scope>NUCLEOTIDE SEQUENCE [LARGE SCALE GENOMIC DNA]</scope>
    <source>
        <strain evidence="2 3">NRRL 25211</strain>
    </source>
</reference>
<dbReference type="AlphaFoldDB" id="A0A8H5K983"/>
<evidence type="ECO:0000256" key="1">
    <source>
        <dbReference type="SAM" id="MobiDB-lite"/>
    </source>
</evidence>
<keyword evidence="3" id="KW-1185">Reference proteome</keyword>
<evidence type="ECO:0000313" key="3">
    <source>
        <dbReference type="Proteomes" id="UP000544095"/>
    </source>
</evidence>
<evidence type="ECO:0000313" key="2">
    <source>
        <dbReference type="EMBL" id="KAF5569089.1"/>
    </source>
</evidence>
<feature type="non-terminal residue" evidence="2">
    <location>
        <position position="1"/>
    </location>
</feature>
<proteinExistence type="predicted"/>
<organism evidence="2 3">
    <name type="scientific">Fusarium pseudoanthophilum</name>
    <dbReference type="NCBI Taxonomy" id="48495"/>
    <lineage>
        <taxon>Eukaryota</taxon>
        <taxon>Fungi</taxon>
        <taxon>Dikarya</taxon>
        <taxon>Ascomycota</taxon>
        <taxon>Pezizomycotina</taxon>
        <taxon>Sordariomycetes</taxon>
        <taxon>Hypocreomycetidae</taxon>
        <taxon>Hypocreales</taxon>
        <taxon>Nectriaceae</taxon>
        <taxon>Fusarium</taxon>
        <taxon>Fusarium fujikuroi species complex</taxon>
    </lineage>
</organism>
<sequence length="282" mass="32518">FNQKSKTEPLRPPVPATLPVGHQEMMGRNKTLSNRQVRTTLEIANQIVESMNTIVKRYYRERQEGLKIKRRTQHAASTIPPGGLCIKKEREYAAIRYAGMSKPFKHAAIALKYNLDLQEEIFGASSIGSDRNDEASSDGVSFRPEIQMNPASLGFGWCSGLRRQRCWVHLTLRAKWATFWMHYCEANEIPYLPKYAEYGRVANVRRNINMMATRPTQHQQEVRNCVVFIAFANLEQVEGQIVRDEGDYEEQEDEAEENDSDTMEEDIIRTCLVDKERQTQTI</sequence>
<feature type="region of interest" description="Disordered" evidence="1">
    <location>
        <begin position="242"/>
        <end position="266"/>
    </location>
</feature>
<dbReference type="Proteomes" id="UP000544095">
    <property type="component" value="Unassembled WGS sequence"/>
</dbReference>
<dbReference type="EMBL" id="JAAOAR010001269">
    <property type="protein sequence ID" value="KAF5569089.1"/>
    <property type="molecule type" value="Genomic_DNA"/>
</dbReference>
<gene>
    <name evidence="2" type="ORF">FPANT_13980</name>
</gene>
<comment type="caution">
    <text evidence="2">The sequence shown here is derived from an EMBL/GenBank/DDBJ whole genome shotgun (WGS) entry which is preliminary data.</text>
</comment>